<keyword evidence="5" id="KW-1185">Reference proteome</keyword>
<dbReference type="Proteomes" id="UP000593567">
    <property type="component" value="Unassembled WGS sequence"/>
</dbReference>
<organism evidence="4 5">
    <name type="scientific">Bugula neritina</name>
    <name type="common">Brown bryozoan</name>
    <name type="synonym">Sertularia neritina</name>
    <dbReference type="NCBI Taxonomy" id="10212"/>
    <lineage>
        <taxon>Eukaryota</taxon>
        <taxon>Metazoa</taxon>
        <taxon>Spiralia</taxon>
        <taxon>Lophotrochozoa</taxon>
        <taxon>Bryozoa</taxon>
        <taxon>Gymnolaemata</taxon>
        <taxon>Cheilostomatida</taxon>
        <taxon>Flustrina</taxon>
        <taxon>Buguloidea</taxon>
        <taxon>Bugulidae</taxon>
        <taxon>Bugula</taxon>
    </lineage>
</organism>
<sequence>MKTPLDKNIYLFNVAEDPEERNDLTDSHPNVVHSMLKRLAQWQKGSAVPVFYPQDDENCNPALHGGIWGLWVTS</sequence>
<evidence type="ECO:0000256" key="2">
    <source>
        <dbReference type="ARBA" id="ARBA00022837"/>
    </source>
</evidence>
<name>A0A7J7KEH0_BUGNE</name>
<protein>
    <submittedName>
        <fullName evidence="4">Uncharacterized protein</fullName>
    </submittedName>
</protein>
<dbReference type="OrthoDB" id="6146873at2759"/>
<dbReference type="PANTHER" id="PTHR10342">
    <property type="entry name" value="ARYLSULFATASE"/>
    <property type="match status" value="1"/>
</dbReference>
<accession>A0A7J7KEH0</accession>
<gene>
    <name evidence="4" type="ORF">EB796_004657</name>
</gene>
<keyword evidence="2" id="KW-0106">Calcium</keyword>
<dbReference type="GO" id="GO:0046872">
    <property type="term" value="F:metal ion binding"/>
    <property type="evidence" value="ECO:0007669"/>
    <property type="project" value="UniProtKB-KW"/>
</dbReference>
<dbReference type="InterPro" id="IPR017850">
    <property type="entry name" value="Alkaline_phosphatase_core_sf"/>
</dbReference>
<dbReference type="InterPro" id="IPR047115">
    <property type="entry name" value="ARSB"/>
</dbReference>
<evidence type="ECO:0000256" key="3">
    <source>
        <dbReference type="ARBA" id="ARBA00023180"/>
    </source>
</evidence>
<dbReference type="GO" id="GO:0008484">
    <property type="term" value="F:sulfuric ester hydrolase activity"/>
    <property type="evidence" value="ECO:0007669"/>
    <property type="project" value="InterPro"/>
</dbReference>
<proteinExistence type="predicted"/>
<dbReference type="SUPFAM" id="SSF53649">
    <property type="entry name" value="Alkaline phosphatase-like"/>
    <property type="match status" value="1"/>
</dbReference>
<keyword evidence="1" id="KW-0479">Metal-binding</keyword>
<dbReference type="Gene3D" id="3.30.1120.10">
    <property type="match status" value="1"/>
</dbReference>
<dbReference type="PANTHER" id="PTHR10342:SF274">
    <property type="entry name" value="ARYLSULFATASE B"/>
    <property type="match status" value="1"/>
</dbReference>
<keyword evidence="3" id="KW-0325">Glycoprotein</keyword>
<evidence type="ECO:0000256" key="1">
    <source>
        <dbReference type="ARBA" id="ARBA00022723"/>
    </source>
</evidence>
<evidence type="ECO:0000313" key="4">
    <source>
        <dbReference type="EMBL" id="KAF6037040.1"/>
    </source>
</evidence>
<dbReference type="AlphaFoldDB" id="A0A7J7KEH0"/>
<dbReference type="EMBL" id="VXIV02000632">
    <property type="protein sequence ID" value="KAF6037040.1"/>
    <property type="molecule type" value="Genomic_DNA"/>
</dbReference>
<comment type="caution">
    <text evidence="4">The sequence shown here is derived from an EMBL/GenBank/DDBJ whole genome shotgun (WGS) entry which is preliminary data.</text>
</comment>
<reference evidence="4" key="1">
    <citation type="submission" date="2020-06" db="EMBL/GenBank/DDBJ databases">
        <title>Draft genome of Bugula neritina, a colonial animal packing powerful symbionts and potential medicines.</title>
        <authorList>
            <person name="Rayko M."/>
        </authorList>
    </citation>
    <scope>NUCLEOTIDE SEQUENCE [LARGE SCALE GENOMIC DNA]</scope>
    <source>
        <strain evidence="4">Kwan_BN1</strain>
    </source>
</reference>
<evidence type="ECO:0000313" key="5">
    <source>
        <dbReference type="Proteomes" id="UP000593567"/>
    </source>
</evidence>